<dbReference type="RefSeq" id="WP_007685887.1">
    <property type="nucleotide sequence ID" value="NZ_CP013070.1"/>
</dbReference>
<dbReference type="Proteomes" id="UP000004550">
    <property type="component" value="Chromosome"/>
</dbReference>
<protein>
    <recommendedName>
        <fullName evidence="3">Phage protein</fullName>
    </recommendedName>
</protein>
<evidence type="ECO:0000313" key="2">
    <source>
        <dbReference type="Proteomes" id="UP000004550"/>
    </source>
</evidence>
<dbReference type="AlphaFoldDB" id="A0A1L5BMF7"/>
<evidence type="ECO:0008006" key="3">
    <source>
        <dbReference type="Google" id="ProtNLM"/>
    </source>
</evidence>
<accession>A0A1L5BMF7</accession>
<sequence>MCEPTTLLLVGTAVSTLGAGYTALQQNAASRYEAKVADQNAKLSAESARQEADNTRDAALQHYRKVSQLKGEQAAAMAAAGLDVNFGNAADLTADTDMMAREDAGRIYRQGAENIRTYDIEGANYRSKAAASRQAATGALISGAFNMGSTALSGATQYAKMQGRLGNSSAKGFG</sequence>
<name>A0A1L5BMF7_SPHIB</name>
<organism evidence="1 2">
    <name type="scientific">Sphingobium indicum (strain DSM 16412 / CCM 7286 / MTCC 6364 / B90A)</name>
    <dbReference type="NCBI Taxonomy" id="861109"/>
    <lineage>
        <taxon>Bacteria</taxon>
        <taxon>Pseudomonadati</taxon>
        <taxon>Pseudomonadota</taxon>
        <taxon>Alphaproteobacteria</taxon>
        <taxon>Sphingomonadales</taxon>
        <taxon>Sphingomonadaceae</taxon>
        <taxon>Sphingobium</taxon>
    </lineage>
</organism>
<dbReference type="Pfam" id="PF24072">
    <property type="entry name" value="T7_gp14"/>
    <property type="match status" value="1"/>
</dbReference>
<dbReference type="EMBL" id="CP013070">
    <property type="protein sequence ID" value="APL94084.1"/>
    <property type="molecule type" value="Genomic_DNA"/>
</dbReference>
<evidence type="ECO:0000313" key="1">
    <source>
        <dbReference type="EMBL" id="APL94084.1"/>
    </source>
</evidence>
<proteinExistence type="predicted"/>
<dbReference type="InterPro" id="IPR038996">
    <property type="entry name" value="Gp14"/>
</dbReference>
<reference evidence="1 2" key="1">
    <citation type="journal article" date="2012" name="J. Bacteriol.">
        <title>Genome sequence of Sphingobium indicum B90A, a hexachlorocyclohexane-degrading bacterium.</title>
        <authorList>
            <person name="Anand S."/>
            <person name="Sangwan N."/>
            <person name="Lata P."/>
            <person name="Kaur J."/>
            <person name="Dua A."/>
            <person name="Singh A.K."/>
            <person name="Verma M."/>
            <person name="Kaur J."/>
            <person name="Khurana J.P."/>
            <person name="Khurana P."/>
            <person name="Mathur S."/>
            <person name="Lal R."/>
        </authorList>
    </citation>
    <scope>NUCLEOTIDE SEQUENCE [LARGE SCALE GENOMIC DNA]</scope>
    <source>
        <strain evidence="2">DSM 16412 / CCM 7286 / MTCC 6364 / B90A</strain>
    </source>
</reference>
<gene>
    <name evidence="1" type="ORF">SIDU_05960</name>
</gene>
<dbReference type="KEGG" id="sinb:SIDU_05960"/>